<feature type="compositionally biased region" description="Polar residues" evidence="2">
    <location>
        <begin position="25"/>
        <end position="34"/>
    </location>
</feature>
<evidence type="ECO:0000313" key="6">
    <source>
        <dbReference type="EMBL" id="KAJ1981261.1"/>
    </source>
</evidence>
<dbReference type="InterPro" id="IPR028268">
    <property type="entry name" value="Pianissimo_fam"/>
</dbReference>
<feature type="compositionally biased region" description="Polar residues" evidence="2">
    <location>
        <begin position="1354"/>
        <end position="1368"/>
    </location>
</feature>
<evidence type="ECO:0000256" key="2">
    <source>
        <dbReference type="SAM" id="MobiDB-lite"/>
    </source>
</evidence>
<dbReference type="EMBL" id="JANBQB010000132">
    <property type="protein sequence ID" value="KAJ1981261.1"/>
    <property type="molecule type" value="Genomic_DNA"/>
</dbReference>
<dbReference type="Pfam" id="PF14663">
    <property type="entry name" value="RasGEF_N_2"/>
    <property type="match status" value="1"/>
</dbReference>
<dbReference type="InterPro" id="IPR029452">
    <property type="entry name" value="RICTOR_V"/>
</dbReference>
<evidence type="ECO:0000259" key="3">
    <source>
        <dbReference type="SMART" id="SM01307"/>
    </source>
</evidence>
<feature type="region of interest" description="Disordered" evidence="2">
    <location>
        <begin position="451"/>
        <end position="473"/>
    </location>
</feature>
<dbReference type="SMART" id="SM01303">
    <property type="entry name" value="RasGEF_N_2"/>
    <property type="match status" value="1"/>
</dbReference>
<evidence type="ECO:0000259" key="4">
    <source>
        <dbReference type="SMART" id="SM01308"/>
    </source>
</evidence>
<feature type="region of interest" description="Disordered" evidence="2">
    <location>
        <begin position="628"/>
        <end position="648"/>
    </location>
</feature>
<dbReference type="InterPro" id="IPR011072">
    <property type="entry name" value="HR1_rho-bd"/>
</dbReference>
<dbReference type="InterPro" id="IPR029451">
    <property type="entry name" value="RICTOR_M"/>
</dbReference>
<dbReference type="InterPro" id="IPR029453">
    <property type="entry name" value="Rictor_IV"/>
</dbReference>
<feature type="domain" description="Rapamycin-insensitive companion of mTOR" evidence="5">
    <location>
        <begin position="1075"/>
        <end position="1147"/>
    </location>
</feature>
<feature type="region of interest" description="Disordered" evidence="2">
    <location>
        <begin position="1303"/>
        <end position="1391"/>
    </location>
</feature>
<dbReference type="SMART" id="SM01307">
    <property type="entry name" value="RICTOR_M"/>
    <property type="match status" value="1"/>
</dbReference>
<dbReference type="GO" id="GO:0038203">
    <property type="term" value="P:TORC2 signaling"/>
    <property type="evidence" value="ECO:0007669"/>
    <property type="project" value="TreeGrafter"/>
</dbReference>
<gene>
    <name evidence="6" type="ORF">H4R34_002138</name>
</gene>
<dbReference type="SMART" id="SM01308">
    <property type="entry name" value="RICTOR_N"/>
    <property type="match status" value="1"/>
</dbReference>
<dbReference type="Gene3D" id="1.25.10.10">
    <property type="entry name" value="Leucine-rich Repeat Variant"/>
    <property type="match status" value="1"/>
</dbReference>
<dbReference type="InterPro" id="IPR011989">
    <property type="entry name" value="ARM-like"/>
</dbReference>
<dbReference type="Pfam" id="PF14666">
    <property type="entry name" value="RICTOR_M"/>
    <property type="match status" value="1"/>
</dbReference>
<dbReference type="OrthoDB" id="271111at2759"/>
<dbReference type="Pfam" id="PF14668">
    <property type="entry name" value="RICTOR_V"/>
    <property type="match status" value="1"/>
</dbReference>
<accession>A0A9W8B4Q6</accession>
<feature type="region of interest" description="Disordered" evidence="2">
    <location>
        <begin position="1"/>
        <end position="34"/>
    </location>
</feature>
<organism evidence="6 7">
    <name type="scientific">Dimargaris verticillata</name>
    <dbReference type="NCBI Taxonomy" id="2761393"/>
    <lineage>
        <taxon>Eukaryota</taxon>
        <taxon>Fungi</taxon>
        <taxon>Fungi incertae sedis</taxon>
        <taxon>Zoopagomycota</taxon>
        <taxon>Kickxellomycotina</taxon>
        <taxon>Dimargaritomycetes</taxon>
        <taxon>Dimargaritales</taxon>
        <taxon>Dimargaritaceae</taxon>
        <taxon>Dimargaris</taxon>
    </lineage>
</organism>
<dbReference type="PANTHER" id="PTHR13298">
    <property type="entry name" value="CYTOSOLIC REGULATOR PIANISSIMO"/>
    <property type="match status" value="1"/>
</dbReference>
<feature type="domain" description="Rapamycin-insensitive companion of mTOR N-terminal" evidence="4">
    <location>
        <begin position="183"/>
        <end position="528"/>
    </location>
</feature>
<dbReference type="PANTHER" id="PTHR13298:SF11">
    <property type="entry name" value="RAPAMYCIN-INSENSITIVE COMPANION OF MTOR"/>
    <property type="match status" value="1"/>
</dbReference>
<feature type="region of interest" description="Disordered" evidence="2">
    <location>
        <begin position="1526"/>
        <end position="1555"/>
    </location>
</feature>
<dbReference type="Pfam" id="PF02185">
    <property type="entry name" value="HR1"/>
    <property type="match status" value="1"/>
</dbReference>
<dbReference type="SUPFAM" id="SSF48371">
    <property type="entry name" value="ARM repeat"/>
    <property type="match status" value="1"/>
</dbReference>
<comment type="caution">
    <text evidence="6">The sequence shown here is derived from an EMBL/GenBank/DDBJ whole genome shotgun (WGS) entry which is preliminary data.</text>
</comment>
<evidence type="ECO:0008006" key="8">
    <source>
        <dbReference type="Google" id="ProtNLM"/>
    </source>
</evidence>
<evidence type="ECO:0000259" key="5">
    <source>
        <dbReference type="SMART" id="SM01310"/>
    </source>
</evidence>
<evidence type="ECO:0000256" key="1">
    <source>
        <dbReference type="ARBA" id="ARBA00008878"/>
    </source>
</evidence>
<feature type="compositionally biased region" description="Gly residues" evidence="2">
    <location>
        <begin position="1373"/>
        <end position="1385"/>
    </location>
</feature>
<proteinExistence type="inferred from homology"/>
<dbReference type="Proteomes" id="UP001151582">
    <property type="component" value="Unassembled WGS sequence"/>
</dbReference>
<comment type="similarity">
    <text evidence="1">Belongs to the RICTOR family.</text>
</comment>
<dbReference type="InterPro" id="IPR016024">
    <property type="entry name" value="ARM-type_fold"/>
</dbReference>
<keyword evidence="7" id="KW-1185">Reference proteome</keyword>
<protein>
    <recommendedName>
        <fullName evidence="8">Rapamycin-insensitive companion of mTOR, middle domain-containing protein</fullName>
    </recommendedName>
</protein>
<feature type="compositionally biased region" description="Low complexity" evidence="2">
    <location>
        <begin position="1333"/>
        <end position="1349"/>
    </location>
</feature>
<name>A0A9W8B4Q6_9FUNG</name>
<dbReference type="SMART" id="SM01310">
    <property type="entry name" value="RICTOR_V"/>
    <property type="match status" value="1"/>
</dbReference>
<evidence type="ECO:0000313" key="7">
    <source>
        <dbReference type="Proteomes" id="UP001151582"/>
    </source>
</evidence>
<reference evidence="6" key="1">
    <citation type="submission" date="2022-07" db="EMBL/GenBank/DDBJ databases">
        <title>Phylogenomic reconstructions and comparative analyses of Kickxellomycotina fungi.</title>
        <authorList>
            <person name="Reynolds N.K."/>
            <person name="Stajich J.E."/>
            <person name="Barry K."/>
            <person name="Grigoriev I.V."/>
            <person name="Crous P."/>
            <person name="Smith M.E."/>
        </authorList>
    </citation>
    <scope>NUCLEOTIDE SEQUENCE</scope>
    <source>
        <strain evidence="6">RSA 567</strain>
    </source>
</reference>
<dbReference type="GO" id="GO:0031932">
    <property type="term" value="C:TORC2 complex"/>
    <property type="evidence" value="ECO:0007669"/>
    <property type="project" value="InterPro"/>
</dbReference>
<feature type="domain" description="Rapamycin-insensitive companion of mTOR middle" evidence="3">
    <location>
        <begin position="612"/>
        <end position="854"/>
    </location>
</feature>
<dbReference type="InterPro" id="IPR028267">
    <property type="entry name" value="Pianissimo_N"/>
</dbReference>
<feature type="compositionally biased region" description="Low complexity" evidence="2">
    <location>
        <begin position="628"/>
        <end position="643"/>
    </location>
</feature>
<sequence length="1555" mass="173146">MRPRPHNAPLTPIPDYTQRRRSRSDSNYPATLQPTSRIHWTDDNAVAAASGMAPLPPLLSRKQTTEKLLKKIEIENNIKKAAEAMLQAYATGKKNDPLSKRQVELQVNDSIRTIANLQWQVDYIEGLSNKEKQRLYTEAPLPQTTVHSPAFSEPEAVLEDFDYSGFVPTFDQQFSDISDQGLLVLLDGLLKAVLRKKHLPFFQRVDVVRRLTKCLAHPSWRIRAQGYRILRHIDMNWDEVASGVEYFEFSVLRSLAHEDCIQSEREQALKFTRLMFAKSQAFRREGFVRMLIALAEHTDDKLRNMCLLTLCEMLIRYPELAIRAGAIKVLTAAACDGPWDMSRSISEALVFSLNRPASRKFIALGVDLEVLVAGINDSLSRSTVHEDRARIAGGILAIFFNSWPGLHYFMSNDQRAFASLVHSLRDTPKPIQLIILRMLYLMLGVPRERRVESGDRGEPGTDPAQFGIKRPRRPSPTHSVFHLTSLHRTIVLMFFIDAGLLDSLVAVAVGKDADVSRVALRLTFYLLQTTQIPLPRAYVDRLQRIPIIFKKALDFDHGAKRHEAADLFQALENYGAPCHTPVDDPLRAPTEPPSRLRQRLLGQMRQRLTYQFDQVEAQSLISESRVLSSPSSSNATANSGGESPSDPLSWNWDVIDELLTGPFTNSQSLDDALTNTAFFSTLLHFYHPNHGTFRRLPVTKPNLRYVQTGCAMLSTLLATSEGAKWLRSHDFLPNVRNHLEALTPMSTVDLGTSDDGIFARDQLRSTLSCGYLKLLQVLGQTPRGNRLLEHFGFYHLFYFLAQMRSQDEVIKGILTHMDYQTHGHPRVILAQIMTTANKPLRLFATRYLGEVLAYTMPDFHTWGIELLLRQVYDPALDVQKLALELLLDLCDDVRNLESLISHRPNFAHLGESWTQLQLKFVGVPTGFDYLQSMAVPTAPLPTVRDDDAGHASYPMSQAGLVTRMAEHWYHHGNKAYASRLATAHFQFLTGNELFLSESDYEYEHRTPFGMGLDTGLFELEPPPSDSHGFPVPQHFFGQLIKTAAGRQLIEEQNYLDKFVEKLVGSSMDFQEAQELLDFKAVLWALAHMGADEAGAVLLESRNVIDAVISIFNKTQLCTLKGTCLYALGMMAMSSVGANTLMDYGWVPVRMTHARSKVYFVPPNLVTALRVDHWRPSQTPLPARSIPSSAESPDSPERTIMQSIGSLCNNILQNAACKALVVARERHKDLFQSMAFCCKVLDFIGRNHFRLNARRFIIDLFSIDLAAHLPTFNPTVITTLNAPSGSAATPSPIASPKMTLKLRKTKPLPLWTRPTLTSGGRSDGTVSPGGGGSAASITSSRSTRRSSLSREIWNASGTRPRSSSASNSDLKGPQGIGSASGGGTLGSSGMPRTAIMNRHRGISSGGQPLRLEQSDALAVAAASASPRQAFTRRRLDSGPSVLGGGGSHQPPFQYTADVYRPDPLIEEEPLSPDHRRSHYYHHHHDQRQHPVHQSEPNLLATVGMKPATSTGNGGAVNTPLVAMDQHDLALVDEAPRSPLTPVDSAHPMSPKERDEC</sequence>
<dbReference type="Pfam" id="PF14664">
    <property type="entry name" value="RICTOR_N"/>
    <property type="match status" value="1"/>
</dbReference>